<accession>F8KCW6</accession>
<dbReference type="PANTHER" id="PTHR41878:SF1">
    <property type="entry name" value="TNPR PROTEIN"/>
    <property type="match status" value="1"/>
</dbReference>
<feature type="domain" description="Plasmid pRiA4b Orf3-like" evidence="1">
    <location>
        <begin position="384"/>
        <end position="521"/>
    </location>
</feature>
<dbReference type="EMBL" id="FR854363">
    <property type="protein sequence ID" value="CCC03431.1"/>
    <property type="molecule type" value="Genomic_DNA"/>
</dbReference>
<dbReference type="InterPro" id="IPR012912">
    <property type="entry name" value="Plasmid_pRiA4b_Orf3-like"/>
</dbReference>
<reference evidence="2" key="2">
    <citation type="submission" date="2011-05" db="EMBL/GenBank/DDBJ databases">
        <authorList>
            <person name="Davey R."/>
        </authorList>
    </citation>
    <scope>NUCLEOTIDE SEQUENCE</scope>
    <source>
        <strain evidence="2">ATCC 53608</strain>
    </source>
</reference>
<dbReference type="Gene3D" id="3.10.290.30">
    <property type="entry name" value="MM3350-like"/>
    <property type="match status" value="1"/>
</dbReference>
<organism evidence="2">
    <name type="scientific">Limosilactobacillus reuteri subsp. suis (strain ATCC 53608 / LMG 31752 / 1063)</name>
    <name type="common">Lactobacillus reuteri</name>
    <dbReference type="NCBI Taxonomy" id="927703"/>
    <lineage>
        <taxon>Bacteria</taxon>
        <taxon>Bacillati</taxon>
        <taxon>Bacillota</taxon>
        <taxon>Bacilli</taxon>
        <taxon>Lactobacillales</taxon>
        <taxon>Lactobacillaceae</taxon>
        <taxon>Limosilactobacillus</taxon>
    </lineage>
</organism>
<proteinExistence type="predicted"/>
<evidence type="ECO:0000259" key="1">
    <source>
        <dbReference type="Pfam" id="PF07929"/>
    </source>
</evidence>
<sequence length="552" mass="63940">MTKVTGFLPIIFSKYGLIKLINNAFQNKINISEIIGGVDRVIIAVENSLAQHLHINSQVIAPSDLLETNVWTIRVTGEFMIIMNNLMSLPIIVRYPQRFNDSRSFIAAFKREFLSLLEVSPIPHAKIRMIRDAQFSKVVFTRQIQPETQQQLQMYQNLMMGPNSIIDWEKDPTNAEIALQLAEQTRITNKTTDEEYVVMDIFEDYSVTDFKVVTHPKLNEHNRRYLYRSLSINDIMNATAVGEKILDDYQGYLESRGKRESIVDRDLDCAADYIGYCEALGESVLDDITLVYHYLINYEKLHNDRPTDTGFHSKSDAFREFGKFLRAEDLFSSEDYDLFVQAISQGIKDLGSKQRMYHLQRIIRDMQRQVRNQREHAIQYVNKQYTIYVELSDYHPKMWRRFTVSGDTRLDMLCFAILAAFNADGHHLFELHQGNTHYQLPILDSGFGQSKDITQSWVGDCNLDHEYSLVYDFGDMWNFKIKFEEVKPKRLPAHTGPQIVSGFGNGILDDIGGVEGLTQAAKDDPDINAPLNIPKFKNQWPRQIEKIRRSYE</sequence>
<dbReference type="Pfam" id="PF07929">
    <property type="entry name" value="PRiA4_ORF3"/>
    <property type="match status" value="1"/>
</dbReference>
<name>F8KCW6_LIMR5</name>
<dbReference type="InterPro" id="IPR024047">
    <property type="entry name" value="MM3350-like_sf"/>
</dbReference>
<dbReference type="AlphaFoldDB" id="F8KCW6"/>
<dbReference type="SUPFAM" id="SSF159941">
    <property type="entry name" value="MM3350-like"/>
    <property type="match status" value="1"/>
</dbReference>
<gene>
    <name evidence="2" type="ORF">LRATCC53608_0679</name>
</gene>
<reference evidence="2" key="1">
    <citation type="journal article" date="2011" name="J. Bacteriol.">
        <title>Genome sequence of the vertebrate gut symbiont Lactobacillus reuteri ATCC 53608.</title>
        <authorList>
            <person name="Heavens D."/>
            <person name="Tailford L.E."/>
            <person name="Crossman L."/>
            <person name="Jeffers F."/>
            <person name="Mackenzie D.A."/>
            <person name="Caccamo M."/>
            <person name="Juge N."/>
        </authorList>
    </citation>
    <scope>NUCLEOTIDE SEQUENCE [LARGE SCALE GENOMIC DNA]</scope>
    <source>
        <strain evidence="2">ATCC 53608</strain>
    </source>
</reference>
<dbReference type="PANTHER" id="PTHR41878">
    <property type="entry name" value="LEXA REPRESSOR-RELATED"/>
    <property type="match status" value="1"/>
</dbReference>
<protein>
    <recommendedName>
        <fullName evidence="1">Plasmid pRiA4b Orf3-like domain-containing protein</fullName>
    </recommendedName>
</protein>
<evidence type="ECO:0000313" key="2">
    <source>
        <dbReference type="EMBL" id="CCC03431.1"/>
    </source>
</evidence>
<dbReference type="HOGENOM" id="CLU_040790_0_0_9"/>